<sequence>MHGPANSPMFLGDIAYRVIIEKCNALESEGVDGLFVERTINVWLGPDAHAVMYPLGTTGALNIVILFSNDQIQPVAGHPDSVPDHIGQLRRFLKPWDTRLAKLLLRAPKASRWELRSCDGRGDWIYADGKFGLTGDAAHTMLPYTERPRQSKTVLFWENSSNTYTEKARLKTSCVYTNNYEGLGPRQSTKRHSRIEVFSAYKMERVKKLVIVA</sequence>
<dbReference type="InterPro" id="IPR050493">
    <property type="entry name" value="FAD-dep_Monooxygenase_BioMet"/>
</dbReference>
<proteinExistence type="inferred from homology"/>
<organism evidence="4 5">
    <name type="scientific">Lepraria finkii</name>
    <dbReference type="NCBI Taxonomy" id="1340010"/>
    <lineage>
        <taxon>Eukaryota</taxon>
        <taxon>Fungi</taxon>
        <taxon>Dikarya</taxon>
        <taxon>Ascomycota</taxon>
        <taxon>Pezizomycotina</taxon>
        <taxon>Lecanoromycetes</taxon>
        <taxon>OSLEUM clade</taxon>
        <taxon>Lecanoromycetidae</taxon>
        <taxon>Lecanorales</taxon>
        <taxon>Lecanorineae</taxon>
        <taxon>Stereocaulaceae</taxon>
        <taxon>Lepraria</taxon>
    </lineage>
</organism>
<dbReference type="EMBL" id="JBHFEH010000180">
    <property type="protein sequence ID" value="KAL2044616.1"/>
    <property type="molecule type" value="Genomic_DNA"/>
</dbReference>
<comment type="similarity">
    <text evidence="1">Belongs to the paxM FAD-dependent monooxygenase family.</text>
</comment>
<dbReference type="PANTHER" id="PTHR13789:SF238">
    <property type="entry name" value="PUTATIVE (AFU_ORTHOLOGUE AFUA_2G01680)-RELATED"/>
    <property type="match status" value="1"/>
</dbReference>
<keyword evidence="3" id="KW-0503">Monooxygenase</keyword>
<evidence type="ECO:0000313" key="5">
    <source>
        <dbReference type="Proteomes" id="UP001590951"/>
    </source>
</evidence>
<dbReference type="InterPro" id="IPR036188">
    <property type="entry name" value="FAD/NAD-bd_sf"/>
</dbReference>
<accession>A0ABR4AID5</accession>
<dbReference type="SUPFAM" id="SSF54373">
    <property type="entry name" value="FAD-linked reductases, C-terminal domain"/>
    <property type="match status" value="1"/>
</dbReference>
<name>A0ABR4AID5_9LECA</name>
<reference evidence="4 5" key="1">
    <citation type="submission" date="2024-09" db="EMBL/GenBank/DDBJ databases">
        <title>Rethinking Asexuality: The Enigmatic Case of Functional Sexual Genes in Lepraria (Stereocaulaceae).</title>
        <authorList>
            <person name="Doellman M."/>
            <person name="Sun Y."/>
            <person name="Barcenas-Pena A."/>
            <person name="Lumbsch H.T."/>
            <person name="Grewe F."/>
        </authorList>
    </citation>
    <scope>NUCLEOTIDE SEQUENCE [LARGE SCALE GENOMIC DNA]</scope>
    <source>
        <strain evidence="4 5">Grewe 0041</strain>
    </source>
</reference>
<dbReference type="PANTHER" id="PTHR13789">
    <property type="entry name" value="MONOOXYGENASE"/>
    <property type="match status" value="1"/>
</dbReference>
<keyword evidence="2" id="KW-0560">Oxidoreductase</keyword>
<dbReference type="Gene3D" id="3.50.50.60">
    <property type="entry name" value="FAD/NAD(P)-binding domain"/>
    <property type="match status" value="1"/>
</dbReference>
<evidence type="ECO:0000313" key="4">
    <source>
        <dbReference type="EMBL" id="KAL2044616.1"/>
    </source>
</evidence>
<protein>
    <recommendedName>
        <fullName evidence="6">FAD-binding domain-containing protein</fullName>
    </recommendedName>
</protein>
<evidence type="ECO:0000256" key="1">
    <source>
        <dbReference type="ARBA" id="ARBA00007992"/>
    </source>
</evidence>
<evidence type="ECO:0008006" key="6">
    <source>
        <dbReference type="Google" id="ProtNLM"/>
    </source>
</evidence>
<gene>
    <name evidence="4" type="ORF">ABVK25_012311</name>
</gene>
<comment type="caution">
    <text evidence="4">The sequence shown here is derived from an EMBL/GenBank/DDBJ whole genome shotgun (WGS) entry which is preliminary data.</text>
</comment>
<evidence type="ECO:0000256" key="2">
    <source>
        <dbReference type="ARBA" id="ARBA00023002"/>
    </source>
</evidence>
<evidence type="ECO:0000256" key="3">
    <source>
        <dbReference type="ARBA" id="ARBA00023033"/>
    </source>
</evidence>
<dbReference type="Proteomes" id="UP001590951">
    <property type="component" value="Unassembled WGS sequence"/>
</dbReference>
<keyword evidence="5" id="KW-1185">Reference proteome</keyword>